<dbReference type="GO" id="GO:0008757">
    <property type="term" value="F:S-adenosylmethionine-dependent methyltransferase activity"/>
    <property type="evidence" value="ECO:0007669"/>
    <property type="project" value="InterPro"/>
</dbReference>
<dbReference type="OrthoDB" id="9807911at2"/>
<dbReference type="RefSeq" id="WP_020043475.1">
    <property type="nucleotide sequence ID" value="NZ_KE557292.1"/>
</dbReference>
<dbReference type="InterPro" id="IPR013216">
    <property type="entry name" value="Methyltransf_11"/>
</dbReference>
<proteinExistence type="predicted"/>
<dbReference type="EMBL" id="APVH01000072">
    <property type="protein sequence ID" value="EPX75589.1"/>
    <property type="molecule type" value="Genomic_DNA"/>
</dbReference>
<dbReference type="HOGENOM" id="CLU_090201_3_0_5"/>
<keyword evidence="3" id="KW-1185">Reference proteome</keyword>
<dbReference type="eggNOG" id="COG2226">
    <property type="taxonomic scope" value="Bacteria"/>
</dbReference>
<gene>
    <name evidence="2" type="ORF">Salmuc_00077</name>
</gene>
<organism evidence="2 3">
    <name type="scientific">Salipiger mucosus DSM 16094</name>
    <dbReference type="NCBI Taxonomy" id="1123237"/>
    <lineage>
        <taxon>Bacteria</taxon>
        <taxon>Pseudomonadati</taxon>
        <taxon>Pseudomonadota</taxon>
        <taxon>Alphaproteobacteria</taxon>
        <taxon>Rhodobacterales</taxon>
        <taxon>Roseobacteraceae</taxon>
        <taxon>Salipiger</taxon>
    </lineage>
</organism>
<evidence type="ECO:0000313" key="3">
    <source>
        <dbReference type="Proteomes" id="UP000015347"/>
    </source>
</evidence>
<reference evidence="3" key="1">
    <citation type="journal article" date="2014" name="Stand. Genomic Sci.">
        <title>Genome sequence of the exopolysaccharide-producing Salipiger mucosus type strain (DSM 16094(T)), a moderately halophilic member of the Roseobacter clade.</title>
        <authorList>
            <person name="Riedel T."/>
            <person name="Spring S."/>
            <person name="Fiebig A."/>
            <person name="Petersen J."/>
            <person name="Kyrpides N.C."/>
            <person name="Goker M."/>
            <person name="Klenk H.P."/>
        </authorList>
    </citation>
    <scope>NUCLEOTIDE SEQUENCE [LARGE SCALE GENOMIC DNA]</scope>
    <source>
        <strain evidence="3">DSM 16094</strain>
    </source>
</reference>
<dbReference type="InterPro" id="IPR029063">
    <property type="entry name" value="SAM-dependent_MTases_sf"/>
</dbReference>
<dbReference type="CDD" id="cd02440">
    <property type="entry name" value="AdoMet_MTases"/>
    <property type="match status" value="1"/>
</dbReference>
<feature type="domain" description="Methyltransferase type 11" evidence="1">
    <location>
        <begin position="66"/>
        <end position="159"/>
    </location>
</feature>
<sequence length="217" mass="23845">MADDDRDQLDKTFDLKSGATDSGAVSEYYDDWAESYDETLKSWNYTAPMDAADLIAGHLRPGDRVLDVGCGTGLFSIAMRMAGDFRIHGIDISEASLKLAEENGAYERLVAVDLQDVPLPIGDNSMDAAASVGVLTYIEDSAALLRDLCRIVKSGGVITFTQRTDRWDELGFGKTLEALEREGLWTILEITDPKDYLPGNPDFGDDIRVIHTLCRVS</sequence>
<dbReference type="STRING" id="1123237.Salmuc_00077"/>
<dbReference type="AlphaFoldDB" id="S9RNQ6"/>
<name>S9RNQ6_9RHOB</name>
<comment type="caution">
    <text evidence="2">The sequence shown here is derived from an EMBL/GenBank/DDBJ whole genome shotgun (WGS) entry which is preliminary data.</text>
</comment>
<dbReference type="Gene3D" id="3.40.50.150">
    <property type="entry name" value="Vaccinia Virus protein VP39"/>
    <property type="match status" value="1"/>
</dbReference>
<dbReference type="SUPFAM" id="SSF53335">
    <property type="entry name" value="S-adenosyl-L-methionine-dependent methyltransferases"/>
    <property type="match status" value="1"/>
</dbReference>
<evidence type="ECO:0000259" key="1">
    <source>
        <dbReference type="Pfam" id="PF08241"/>
    </source>
</evidence>
<accession>S9RNQ6</accession>
<dbReference type="Proteomes" id="UP000015347">
    <property type="component" value="Unassembled WGS sequence"/>
</dbReference>
<evidence type="ECO:0000313" key="2">
    <source>
        <dbReference type="EMBL" id="EPX75589.1"/>
    </source>
</evidence>
<dbReference type="Pfam" id="PF08241">
    <property type="entry name" value="Methyltransf_11"/>
    <property type="match status" value="1"/>
</dbReference>
<protein>
    <recommendedName>
        <fullName evidence="1">Methyltransferase type 11 domain-containing protein</fullName>
    </recommendedName>
</protein>
<dbReference type="PANTHER" id="PTHR43591">
    <property type="entry name" value="METHYLTRANSFERASE"/>
    <property type="match status" value="1"/>
</dbReference>